<dbReference type="PANTHER" id="PTHR43228:SF1">
    <property type="entry name" value="TWO-COMPONENT RESPONSE REGULATOR ARR22"/>
    <property type="match status" value="1"/>
</dbReference>
<dbReference type="SMART" id="SM00448">
    <property type="entry name" value="REC"/>
    <property type="match status" value="1"/>
</dbReference>
<sequence>MPAPDDKSRLLIVEDDSDIRELLKHFMKDFVDEIVEAENGAAALHYVKSQEFDTILSDIEMPQMNGLKFLAYVRSLGHMTPFIVLTAHGDHTRALEALSLGAFDFITKDSKKKLVIESVCSALKIGREMKSSKNDAVRSNHLRKLYADMSKSSELRLRKIIEDMSS</sequence>
<dbReference type="PROSITE" id="PS50110">
    <property type="entry name" value="RESPONSE_REGULATORY"/>
    <property type="match status" value="1"/>
</dbReference>
<dbReference type="Proteomes" id="UP001152321">
    <property type="component" value="Unassembled WGS sequence"/>
</dbReference>
<evidence type="ECO:0000256" key="1">
    <source>
        <dbReference type="PROSITE-ProRule" id="PRU00169"/>
    </source>
</evidence>
<name>A0ABT6DK61_9BACT</name>
<dbReference type="Gene3D" id="3.40.50.2300">
    <property type="match status" value="1"/>
</dbReference>
<proteinExistence type="predicted"/>
<keyword evidence="1" id="KW-0597">Phosphoprotein</keyword>
<accession>A0ABT6DK61</accession>
<evidence type="ECO:0000313" key="4">
    <source>
        <dbReference type="Proteomes" id="UP001152321"/>
    </source>
</evidence>
<dbReference type="RefSeq" id="WP_277578728.1">
    <property type="nucleotide sequence ID" value="NZ_JANRMI010000003.1"/>
</dbReference>
<gene>
    <name evidence="3" type="ORF">NWE73_12805</name>
</gene>
<reference evidence="3" key="1">
    <citation type="submission" date="2022-08" db="EMBL/GenBank/DDBJ databases">
        <title>Novel Bdellovibrio Species Isolated from Svalbard: Designation Bdellovibrio svalbardensis.</title>
        <authorList>
            <person name="Mitchell R.J."/>
            <person name="Choi S.Y."/>
        </authorList>
    </citation>
    <scope>NUCLEOTIDE SEQUENCE</scope>
    <source>
        <strain evidence="3">PAP01</strain>
    </source>
</reference>
<feature type="modified residue" description="4-aspartylphosphate" evidence="1">
    <location>
        <position position="58"/>
    </location>
</feature>
<dbReference type="InterPro" id="IPR011006">
    <property type="entry name" value="CheY-like_superfamily"/>
</dbReference>
<comment type="caution">
    <text evidence="3">The sequence shown here is derived from an EMBL/GenBank/DDBJ whole genome shotgun (WGS) entry which is preliminary data.</text>
</comment>
<protein>
    <submittedName>
        <fullName evidence="3">Response regulator</fullName>
    </submittedName>
</protein>
<dbReference type="SUPFAM" id="SSF52172">
    <property type="entry name" value="CheY-like"/>
    <property type="match status" value="1"/>
</dbReference>
<dbReference type="Pfam" id="PF00072">
    <property type="entry name" value="Response_reg"/>
    <property type="match status" value="1"/>
</dbReference>
<keyword evidence="4" id="KW-1185">Reference proteome</keyword>
<dbReference type="CDD" id="cd00156">
    <property type="entry name" value="REC"/>
    <property type="match status" value="1"/>
</dbReference>
<organism evidence="3 4">
    <name type="scientific">Bdellovibrio svalbardensis</name>
    <dbReference type="NCBI Taxonomy" id="2972972"/>
    <lineage>
        <taxon>Bacteria</taxon>
        <taxon>Pseudomonadati</taxon>
        <taxon>Bdellovibrionota</taxon>
        <taxon>Bdellovibrionia</taxon>
        <taxon>Bdellovibrionales</taxon>
        <taxon>Pseudobdellovibrionaceae</taxon>
        <taxon>Bdellovibrio</taxon>
    </lineage>
</organism>
<dbReference type="InterPro" id="IPR001789">
    <property type="entry name" value="Sig_transdc_resp-reg_receiver"/>
</dbReference>
<dbReference type="PANTHER" id="PTHR43228">
    <property type="entry name" value="TWO-COMPONENT RESPONSE REGULATOR"/>
    <property type="match status" value="1"/>
</dbReference>
<feature type="domain" description="Response regulatory" evidence="2">
    <location>
        <begin position="9"/>
        <end position="123"/>
    </location>
</feature>
<dbReference type="EMBL" id="JANRMI010000003">
    <property type="protein sequence ID" value="MDG0817253.1"/>
    <property type="molecule type" value="Genomic_DNA"/>
</dbReference>
<evidence type="ECO:0000259" key="2">
    <source>
        <dbReference type="PROSITE" id="PS50110"/>
    </source>
</evidence>
<evidence type="ECO:0000313" key="3">
    <source>
        <dbReference type="EMBL" id="MDG0817253.1"/>
    </source>
</evidence>
<dbReference type="InterPro" id="IPR052048">
    <property type="entry name" value="ST_Response_Regulator"/>
</dbReference>